<dbReference type="AlphaFoldDB" id="A0A1E8FGU1"/>
<comment type="caution">
    <text evidence="1">The sequence shown here is derived from an EMBL/GenBank/DDBJ whole genome shotgun (WGS) entry which is preliminary data.</text>
</comment>
<proteinExistence type="predicted"/>
<dbReference type="Proteomes" id="UP000176037">
    <property type="component" value="Unassembled WGS sequence"/>
</dbReference>
<organism evidence="1 2">
    <name type="scientific">Alteromonas lipolytica</name>
    <dbReference type="NCBI Taxonomy" id="1856405"/>
    <lineage>
        <taxon>Bacteria</taxon>
        <taxon>Pseudomonadati</taxon>
        <taxon>Pseudomonadota</taxon>
        <taxon>Gammaproteobacteria</taxon>
        <taxon>Alteromonadales</taxon>
        <taxon>Alteromonadaceae</taxon>
        <taxon>Alteromonas/Salinimonas group</taxon>
        <taxon>Alteromonas</taxon>
    </lineage>
</organism>
<sequence>MKYMVDIQVVLATWEDMEDVFEEPDEAAERLNTILHMVYDRADDDIETERLEKILAHTWSIWHQDDNLLYVNDDDLLDWVDHLLATWDDADNLD</sequence>
<dbReference type="RefSeq" id="WP_070176068.1">
    <property type="nucleotide sequence ID" value="NZ_BMJR01000001.1"/>
</dbReference>
<evidence type="ECO:0000313" key="2">
    <source>
        <dbReference type="Proteomes" id="UP000176037"/>
    </source>
</evidence>
<dbReference type="EMBL" id="MJIC01000010">
    <property type="protein sequence ID" value="OFI35150.1"/>
    <property type="molecule type" value="Genomic_DNA"/>
</dbReference>
<dbReference type="STRING" id="1856405.BFC17_16535"/>
<reference evidence="1 2" key="1">
    <citation type="submission" date="2016-09" db="EMBL/GenBank/DDBJ databases">
        <title>Alteromonas lipolytica, a new species isolated from sea water.</title>
        <authorList>
            <person name="Wu Y.-H."/>
            <person name="Cheng H."/>
            <person name="Xu X.-W."/>
        </authorList>
    </citation>
    <scope>NUCLEOTIDE SEQUENCE [LARGE SCALE GENOMIC DNA]</scope>
    <source>
        <strain evidence="1 2">JW12</strain>
    </source>
</reference>
<name>A0A1E8FGU1_9ALTE</name>
<protein>
    <submittedName>
        <fullName evidence="1">Uncharacterized protein</fullName>
    </submittedName>
</protein>
<accession>A0A1E8FGU1</accession>
<dbReference type="OrthoDB" id="6238772at2"/>
<keyword evidence="2" id="KW-1185">Reference proteome</keyword>
<evidence type="ECO:0000313" key="1">
    <source>
        <dbReference type="EMBL" id="OFI35150.1"/>
    </source>
</evidence>
<gene>
    <name evidence="1" type="ORF">BFC17_16535</name>
</gene>